<dbReference type="PANTHER" id="PTHR22901:SF0">
    <property type="entry name" value="SIALATE O-ACETYLESTERASE"/>
    <property type="match status" value="1"/>
</dbReference>
<dbReference type="SUPFAM" id="SSF49785">
    <property type="entry name" value="Galactose-binding domain-like"/>
    <property type="match status" value="1"/>
</dbReference>
<organism evidence="6 7">
    <name type="scientific">Autumnicola tepida</name>
    <dbReference type="NCBI Taxonomy" id="3075595"/>
    <lineage>
        <taxon>Bacteria</taxon>
        <taxon>Pseudomonadati</taxon>
        <taxon>Bacteroidota</taxon>
        <taxon>Flavobacteriia</taxon>
        <taxon>Flavobacteriales</taxon>
        <taxon>Flavobacteriaceae</taxon>
        <taxon>Autumnicola</taxon>
    </lineage>
</organism>
<name>A0ABU3CBI9_9FLAO</name>
<feature type="signal peptide" evidence="3">
    <location>
        <begin position="1"/>
        <end position="19"/>
    </location>
</feature>
<dbReference type="Proteomes" id="UP001262889">
    <property type="component" value="Unassembled WGS sequence"/>
</dbReference>
<dbReference type="InterPro" id="IPR008979">
    <property type="entry name" value="Galactose-bd-like_sf"/>
</dbReference>
<dbReference type="Pfam" id="PF13364">
    <property type="entry name" value="BetaGal_ABD2"/>
    <property type="match status" value="1"/>
</dbReference>
<feature type="domain" description="Sialate O-acetylesterase" evidence="4">
    <location>
        <begin position="398"/>
        <end position="528"/>
    </location>
</feature>
<keyword evidence="2" id="KW-0326">Glycosidase</keyword>
<dbReference type="EMBL" id="JAVRHQ010000014">
    <property type="protein sequence ID" value="MDT0643572.1"/>
    <property type="molecule type" value="Genomic_DNA"/>
</dbReference>
<evidence type="ECO:0000313" key="6">
    <source>
        <dbReference type="EMBL" id="MDT0643572.1"/>
    </source>
</evidence>
<evidence type="ECO:0000313" key="7">
    <source>
        <dbReference type="Proteomes" id="UP001262889"/>
    </source>
</evidence>
<feature type="domain" description="Sialate O-acetylesterase" evidence="4">
    <location>
        <begin position="101"/>
        <end position="217"/>
    </location>
</feature>
<keyword evidence="7" id="KW-1185">Reference proteome</keyword>
<evidence type="ECO:0000256" key="1">
    <source>
        <dbReference type="ARBA" id="ARBA00022801"/>
    </source>
</evidence>
<dbReference type="RefSeq" id="WP_311535193.1">
    <property type="nucleotide sequence ID" value="NZ_JAVRHQ010000014.1"/>
</dbReference>
<proteinExistence type="predicted"/>
<evidence type="ECO:0000259" key="5">
    <source>
        <dbReference type="Pfam" id="PF13364"/>
    </source>
</evidence>
<keyword evidence="1" id="KW-0378">Hydrolase</keyword>
<dbReference type="PANTHER" id="PTHR22901">
    <property type="entry name" value="SIALATE O-ACETYLESTERASE"/>
    <property type="match status" value="1"/>
</dbReference>
<reference evidence="6 7" key="1">
    <citation type="submission" date="2023-09" db="EMBL/GenBank/DDBJ databases">
        <authorList>
            <person name="Rey-Velasco X."/>
        </authorList>
    </citation>
    <scope>NUCLEOTIDE SEQUENCE [LARGE SCALE GENOMIC DNA]</scope>
    <source>
        <strain evidence="6 7">F363</strain>
    </source>
</reference>
<feature type="domain" description="Beta-galactosidase jelly roll" evidence="5">
    <location>
        <begin position="280"/>
        <end position="359"/>
    </location>
</feature>
<keyword evidence="3" id="KW-0732">Signal</keyword>
<feature type="chain" id="PRO_5047258545" evidence="3">
    <location>
        <begin position="20"/>
        <end position="640"/>
    </location>
</feature>
<dbReference type="InterPro" id="IPR036514">
    <property type="entry name" value="SGNH_hydro_sf"/>
</dbReference>
<sequence>MKKLLFILLLGVSTGFLQAQVCLPKLINNGMVLQRDAEVKIWGWASAGEAVSVSFLDKLYETKAGKNGKWDISLANLKAGGPYKMNITGKNNIRLEEVYVGDVWLASGQSNMELPMYRVEPLYEEEVATASNPHIRFFQVPQTYNFNEPKQDLEGGKWLPVTPENIRQFSAVAYFFAKNLNERYKVPVGIINSSLGGSPAEAWISEESLKKFPHYLEEAARYKSAEFRDSIEKSDSERIGDWYKKSTKEDIGIKENWKGEDTKVSDWGKMQIPGYWADNELGLKNGVVWFRRKFEIPEKLTNQSPKLLLGRIVDADSVFVNGEFVGNTTYQYPPRRYNIPADVLNPGENTISIRVINEGGRGGFVEDKPYKLVFQDSEIDLAGEWNYKLGVEMPPLKGQTFIRWKPVGLYNAMINPLTNYSLKGVIWYQGESNTDTAAEYEELFSTLIRDWRKKWKQENLPFLFVQLANFMESKEKPGDSNWARLRDAQLKTLSLPETGMAVTIDVGEWNDIHPLNKKTVGDRLAQAARKIAYDEEVVAGGPVYNSYTRKGNSIVIDFKNVGKGLMIKNGSKLKQFAIAGKDHKFVWANAKIQGDKIIVSSPEVENPVAVRYAWADNPEGANLYNKAGFPASPFRTDSLE</sequence>
<evidence type="ECO:0000256" key="3">
    <source>
        <dbReference type="SAM" id="SignalP"/>
    </source>
</evidence>
<dbReference type="InterPro" id="IPR025300">
    <property type="entry name" value="BetaGal_jelly_roll_dom"/>
</dbReference>
<gene>
    <name evidence="6" type="ORF">RM553_12080</name>
</gene>
<dbReference type="Gene3D" id="2.60.120.260">
    <property type="entry name" value="Galactose-binding domain-like"/>
    <property type="match status" value="1"/>
</dbReference>
<protein>
    <submittedName>
        <fullName evidence="6">Sialate O-acetylesterase</fullName>
    </submittedName>
</protein>
<dbReference type="InterPro" id="IPR039329">
    <property type="entry name" value="SIAE"/>
</dbReference>
<comment type="caution">
    <text evidence="6">The sequence shown here is derived from an EMBL/GenBank/DDBJ whole genome shotgun (WGS) entry which is preliminary data.</text>
</comment>
<dbReference type="InterPro" id="IPR005181">
    <property type="entry name" value="SASA"/>
</dbReference>
<dbReference type="Gene3D" id="3.40.50.1110">
    <property type="entry name" value="SGNH hydrolase"/>
    <property type="match status" value="2"/>
</dbReference>
<dbReference type="Pfam" id="PF03629">
    <property type="entry name" value="SASA"/>
    <property type="match status" value="2"/>
</dbReference>
<dbReference type="SUPFAM" id="SSF52266">
    <property type="entry name" value="SGNH hydrolase"/>
    <property type="match status" value="1"/>
</dbReference>
<accession>A0ABU3CBI9</accession>
<evidence type="ECO:0000259" key="4">
    <source>
        <dbReference type="Pfam" id="PF03629"/>
    </source>
</evidence>
<evidence type="ECO:0000256" key="2">
    <source>
        <dbReference type="ARBA" id="ARBA00023295"/>
    </source>
</evidence>